<sequence>MAQARAAQSLLRAFGALQHRGRRPALVGAALAEALGEAVARAPRAAAAPPPGACQGGPRVGAGGAGGPGARAAAAAGRAPAGGSAAAQHSAPMVGDPTPPRVAASPASSWGTAAAKARVRDVARSLAPVPSGVCIPRGAGLERAAGSVRGGEQVPAASLSRPAEGGVRTRHAFFDLAQVLQRQASAPLRLSEASSGHLRAMGTVEAAHVVAQLFVFHLQGFAADLWIKNVATSKVCSEAVEVR</sequence>
<organism evidence="2 3">
    <name type="scientific">Prorocentrum cordatum</name>
    <dbReference type="NCBI Taxonomy" id="2364126"/>
    <lineage>
        <taxon>Eukaryota</taxon>
        <taxon>Sar</taxon>
        <taxon>Alveolata</taxon>
        <taxon>Dinophyceae</taxon>
        <taxon>Prorocentrales</taxon>
        <taxon>Prorocentraceae</taxon>
        <taxon>Prorocentrum</taxon>
    </lineage>
</organism>
<gene>
    <name evidence="2" type="ORF">PCOR1329_LOCUS31972</name>
</gene>
<accession>A0ABN9SRJ3</accession>
<dbReference type="EMBL" id="CAUYUJ010012780">
    <property type="protein sequence ID" value="CAK0834586.1"/>
    <property type="molecule type" value="Genomic_DNA"/>
</dbReference>
<feature type="region of interest" description="Disordered" evidence="1">
    <location>
        <begin position="46"/>
        <end position="107"/>
    </location>
</feature>
<comment type="caution">
    <text evidence="2">The sequence shown here is derived from an EMBL/GenBank/DDBJ whole genome shotgun (WGS) entry which is preliminary data.</text>
</comment>
<keyword evidence="3" id="KW-1185">Reference proteome</keyword>
<feature type="compositionally biased region" description="Gly residues" evidence="1">
    <location>
        <begin position="54"/>
        <end position="69"/>
    </location>
</feature>
<evidence type="ECO:0000313" key="2">
    <source>
        <dbReference type="EMBL" id="CAK0834586.1"/>
    </source>
</evidence>
<protein>
    <submittedName>
        <fullName evidence="2">Uncharacterized protein</fullName>
    </submittedName>
</protein>
<evidence type="ECO:0000313" key="3">
    <source>
        <dbReference type="Proteomes" id="UP001189429"/>
    </source>
</evidence>
<reference evidence="2" key="1">
    <citation type="submission" date="2023-10" db="EMBL/GenBank/DDBJ databases">
        <authorList>
            <person name="Chen Y."/>
            <person name="Shah S."/>
            <person name="Dougan E. K."/>
            <person name="Thang M."/>
            <person name="Chan C."/>
        </authorList>
    </citation>
    <scope>NUCLEOTIDE SEQUENCE [LARGE SCALE GENOMIC DNA]</scope>
</reference>
<evidence type="ECO:0000256" key="1">
    <source>
        <dbReference type="SAM" id="MobiDB-lite"/>
    </source>
</evidence>
<proteinExistence type="predicted"/>
<dbReference type="Proteomes" id="UP001189429">
    <property type="component" value="Unassembled WGS sequence"/>
</dbReference>
<name>A0ABN9SRJ3_9DINO</name>
<feature type="compositionally biased region" description="Low complexity" evidence="1">
    <location>
        <begin position="70"/>
        <end position="87"/>
    </location>
</feature>